<dbReference type="OrthoDB" id="6106877at2"/>
<name>A0A501WD02_9GAMM</name>
<sequence length="83" mass="9115">MAAATVSVAECDDRTAKDVANKAAEALMNGSSFRLPVVLKRHHPSRTKEVATYIKAGDLYYSVFYLVDGNCTPGFIKRTQGKY</sequence>
<dbReference type="AlphaFoldDB" id="A0A501WD02"/>
<accession>A0A501WD02</accession>
<organism evidence="1 2">
    <name type="scientific">Maribrevibacterium harenarium</name>
    <dbReference type="NCBI Taxonomy" id="2589817"/>
    <lineage>
        <taxon>Bacteria</taxon>
        <taxon>Pseudomonadati</taxon>
        <taxon>Pseudomonadota</taxon>
        <taxon>Gammaproteobacteria</taxon>
        <taxon>Oceanospirillales</taxon>
        <taxon>Oceanospirillaceae</taxon>
        <taxon>Maribrevibacterium</taxon>
    </lineage>
</organism>
<comment type="caution">
    <text evidence="1">The sequence shown here is derived from an EMBL/GenBank/DDBJ whole genome shotgun (WGS) entry which is preliminary data.</text>
</comment>
<dbReference type="EMBL" id="VFRR01000044">
    <property type="protein sequence ID" value="TPE47268.1"/>
    <property type="molecule type" value="Genomic_DNA"/>
</dbReference>
<gene>
    <name evidence="1" type="ORF">FJM67_14885</name>
</gene>
<dbReference type="Proteomes" id="UP000315901">
    <property type="component" value="Unassembled WGS sequence"/>
</dbReference>
<evidence type="ECO:0000313" key="2">
    <source>
        <dbReference type="Proteomes" id="UP000315901"/>
    </source>
</evidence>
<reference evidence="1 2" key="1">
    <citation type="submission" date="2019-06" db="EMBL/GenBank/DDBJ databases">
        <title>A novel bacterium of genus Marinomonas, isolated from coastal sand.</title>
        <authorList>
            <person name="Huang H."/>
            <person name="Mo K."/>
            <person name="Hu Y."/>
        </authorList>
    </citation>
    <scope>NUCLEOTIDE SEQUENCE [LARGE SCALE GENOMIC DNA]</scope>
    <source>
        <strain evidence="1 2">HB171799</strain>
    </source>
</reference>
<evidence type="ECO:0000313" key="1">
    <source>
        <dbReference type="EMBL" id="TPE47268.1"/>
    </source>
</evidence>
<proteinExistence type="predicted"/>
<protein>
    <submittedName>
        <fullName evidence="1">Uncharacterized protein</fullName>
    </submittedName>
</protein>
<keyword evidence="2" id="KW-1185">Reference proteome</keyword>